<dbReference type="InterPro" id="IPR049912">
    <property type="entry name" value="CRESS_DNA_REP"/>
</dbReference>
<evidence type="ECO:0000256" key="15">
    <source>
        <dbReference type="ARBA" id="ARBA00023125"/>
    </source>
</evidence>
<dbReference type="GO" id="GO:0005524">
    <property type="term" value="F:ATP binding"/>
    <property type="evidence" value="ECO:0007669"/>
    <property type="project" value="UniProtKB-KW"/>
</dbReference>
<keyword evidence="5" id="KW-0548">Nucleotidyltransferase</keyword>
<dbReference type="GO" id="GO:0003677">
    <property type="term" value="F:DNA binding"/>
    <property type="evidence" value="ECO:0007669"/>
    <property type="project" value="UniProtKB-KW"/>
</dbReference>
<dbReference type="GO" id="GO:0042025">
    <property type="term" value="C:host cell nucleus"/>
    <property type="evidence" value="ECO:0007669"/>
    <property type="project" value="UniProtKB-SubCell"/>
</dbReference>
<evidence type="ECO:0000259" key="16">
    <source>
        <dbReference type="PROSITE" id="PS52020"/>
    </source>
</evidence>
<reference evidence="17" key="1">
    <citation type="submission" date="2013-09" db="EMBL/GenBank/DDBJ databases">
        <title>Detection of Circoviridae members in free ranging Fur Seals (Arctocephalus sp.) from northern coastline of Rio Grande do Sul, Brazil.</title>
        <authorList>
            <person name="Chiappetta C.M."/>
            <person name="Amorim D.B."/>
            <person name="Tavares M."/>
            <person name="Lima F.E.S."/>
            <person name="Campos F.S."/>
            <person name="Franco A.C."/>
            <person name="Roehe P.M."/>
        </authorList>
    </citation>
    <scope>NUCLEOTIDE SEQUENCE</scope>
    <source>
        <strain evidence="17">FurSeal18</strain>
    </source>
</reference>
<dbReference type="EMBL" id="KF712529">
    <property type="protein sequence ID" value="AHE38202.1"/>
    <property type="molecule type" value="Genomic_DNA"/>
</dbReference>
<dbReference type="GO" id="GO:0016787">
    <property type="term" value="F:hydrolase activity"/>
    <property type="evidence" value="ECO:0007669"/>
    <property type="project" value="UniProtKB-KW"/>
</dbReference>
<keyword evidence="15" id="KW-0238">DNA-binding</keyword>
<evidence type="ECO:0000256" key="6">
    <source>
        <dbReference type="ARBA" id="ARBA00022705"/>
    </source>
</evidence>
<evidence type="ECO:0000256" key="4">
    <source>
        <dbReference type="ARBA" id="ARBA00022679"/>
    </source>
</evidence>
<keyword evidence="3" id="KW-1048">Host nucleus</keyword>
<evidence type="ECO:0000256" key="5">
    <source>
        <dbReference type="ARBA" id="ARBA00022695"/>
    </source>
</evidence>
<feature type="non-terminal residue" evidence="17">
    <location>
        <position position="1"/>
    </location>
</feature>
<evidence type="ECO:0000256" key="9">
    <source>
        <dbReference type="ARBA" id="ARBA00022741"/>
    </source>
</evidence>
<keyword evidence="6" id="KW-0235">DNA replication</keyword>
<proteinExistence type="predicted"/>
<comment type="cofactor">
    <cofactor evidence="1">
        <name>Mg(2+)</name>
        <dbReference type="ChEBI" id="CHEBI:18420"/>
    </cofactor>
</comment>
<keyword evidence="11" id="KW-0378">Hydrolase</keyword>
<evidence type="ECO:0000256" key="1">
    <source>
        <dbReference type="ARBA" id="ARBA00001946"/>
    </source>
</evidence>
<evidence type="ECO:0000256" key="11">
    <source>
        <dbReference type="ARBA" id="ARBA00022801"/>
    </source>
</evidence>
<keyword evidence="14" id="KW-0190">Covalent protein-DNA linkage</keyword>
<dbReference type="GO" id="GO:0046872">
    <property type="term" value="F:metal ion binding"/>
    <property type="evidence" value="ECO:0007669"/>
    <property type="project" value="UniProtKB-KW"/>
</dbReference>
<accession>V9Z4U4</accession>
<dbReference type="GO" id="GO:0006260">
    <property type="term" value="P:DNA replication"/>
    <property type="evidence" value="ECO:0007669"/>
    <property type="project" value="UniProtKB-KW"/>
</dbReference>
<keyword evidence="10" id="KW-0255">Endonuclease</keyword>
<dbReference type="Gene3D" id="3.40.1310.20">
    <property type="match status" value="1"/>
</dbReference>
<evidence type="ECO:0000256" key="13">
    <source>
        <dbReference type="ARBA" id="ARBA00022840"/>
    </source>
</evidence>
<evidence type="ECO:0000256" key="7">
    <source>
        <dbReference type="ARBA" id="ARBA00022722"/>
    </source>
</evidence>
<keyword evidence="13" id="KW-0067">ATP-binding</keyword>
<evidence type="ECO:0000256" key="3">
    <source>
        <dbReference type="ARBA" id="ARBA00022562"/>
    </source>
</evidence>
<name>V9Z4U4_9CIRC</name>
<dbReference type="Pfam" id="PF02407">
    <property type="entry name" value="Viral_Rep"/>
    <property type="match status" value="1"/>
</dbReference>
<keyword evidence="4" id="KW-0808">Transferase</keyword>
<dbReference type="GO" id="GO:0016779">
    <property type="term" value="F:nucleotidyltransferase activity"/>
    <property type="evidence" value="ECO:0007669"/>
    <property type="project" value="UniProtKB-KW"/>
</dbReference>
<dbReference type="GO" id="GO:0004519">
    <property type="term" value="F:endonuclease activity"/>
    <property type="evidence" value="ECO:0007669"/>
    <property type="project" value="UniProtKB-KW"/>
</dbReference>
<evidence type="ECO:0000256" key="8">
    <source>
        <dbReference type="ARBA" id="ARBA00022723"/>
    </source>
</evidence>
<keyword evidence="8" id="KW-0479">Metal-binding</keyword>
<gene>
    <name evidence="17" type="primary">REP</name>
</gene>
<protein>
    <submittedName>
        <fullName evidence="17">Putative replicase</fullName>
    </submittedName>
</protein>
<keyword evidence="7" id="KW-0540">Nuclease</keyword>
<sequence length="136" mass="15856">HLQGFGTPHLQGYIRLKDALTLAKVKKYLTRAHLEIAKGNDEQNKEYCSKQEDFYEIGECSKQGKRNDIESVAKLIKEHKITLTDVMFDYPTLYMKYSRSLEKMFDAITEPRSEQPKVFWRWGLAGVGKTKYCIET</sequence>
<keyword evidence="12" id="KW-0347">Helicase</keyword>
<evidence type="ECO:0000313" key="17">
    <source>
        <dbReference type="EMBL" id="AHE38202.1"/>
    </source>
</evidence>
<keyword evidence="9" id="KW-0547">Nucleotide-binding</keyword>
<evidence type="ECO:0000256" key="10">
    <source>
        <dbReference type="ARBA" id="ARBA00022759"/>
    </source>
</evidence>
<dbReference type="GO" id="GO:0004386">
    <property type="term" value="F:helicase activity"/>
    <property type="evidence" value="ECO:0007669"/>
    <property type="project" value="UniProtKB-KW"/>
</dbReference>
<evidence type="ECO:0000256" key="12">
    <source>
        <dbReference type="ARBA" id="ARBA00022806"/>
    </source>
</evidence>
<evidence type="ECO:0000256" key="2">
    <source>
        <dbReference type="ARBA" id="ARBA00004147"/>
    </source>
</evidence>
<comment type="subcellular location">
    <subcellularLocation>
        <location evidence="2">Host nucleus</location>
    </subcellularLocation>
</comment>
<evidence type="ECO:0000256" key="14">
    <source>
        <dbReference type="ARBA" id="ARBA00023124"/>
    </source>
</evidence>
<feature type="non-terminal residue" evidence="17">
    <location>
        <position position="136"/>
    </location>
</feature>
<organism evidence="17">
    <name type="scientific">Fur seal cyclovirus</name>
    <dbReference type="NCBI Taxonomy" id="1439705"/>
    <lineage>
        <taxon>Viruses</taxon>
        <taxon>Monodnaviria</taxon>
        <taxon>Shotokuvirae</taxon>
        <taxon>Cressdnaviricota</taxon>
        <taxon>Arfiviricetes</taxon>
        <taxon>Cirlivirales</taxon>
        <taxon>Circoviridae</taxon>
    </lineage>
</organism>
<dbReference type="PROSITE" id="PS52020">
    <property type="entry name" value="CRESS_DNA_REP"/>
    <property type="match status" value="1"/>
</dbReference>
<feature type="domain" description="CRESS-DNA virus Rep endonuclease" evidence="16">
    <location>
        <begin position="1"/>
        <end position="60"/>
    </location>
</feature>